<dbReference type="Pfam" id="PF19142">
    <property type="entry name" value="DUF5825"/>
    <property type="match status" value="1"/>
</dbReference>
<dbReference type="InterPro" id="IPR043863">
    <property type="entry name" value="DUF5825"/>
</dbReference>
<proteinExistence type="predicted"/>
<sequence length="198" mass="21897">MSLLPATVAHRVTAGTVRVTEKLHLYGDGADVTRGVHFLRECQSLGLRTQWEQAGGTGCRAAGRHPCGSRRLTYDLGLLSHLPPPVRQAGEAAELTELLRDWRERHSYGMLYHRRGPGFVAVMDRREHPAPARLLLDHPGLLAAFRALREPAPLDGLDARLREAARLLAEDRLVLAVDGWAVALPPRIRRWPVPGTAI</sequence>
<evidence type="ECO:0000313" key="2">
    <source>
        <dbReference type="Proteomes" id="UP001163064"/>
    </source>
</evidence>
<name>A0ABT3TRM7_9ACTN</name>
<reference evidence="1" key="1">
    <citation type="submission" date="2022-10" db="EMBL/GenBank/DDBJ databases">
        <title>Streptomyces beihaiensis sp. nov., a chitin degrading actinobacterium, isolated from shrimp pond soil.</title>
        <authorList>
            <person name="Xie J."/>
            <person name="Shen N."/>
        </authorList>
    </citation>
    <scope>NUCLEOTIDE SEQUENCE</scope>
    <source>
        <strain evidence="1">GXMU-J5</strain>
    </source>
</reference>
<dbReference type="EMBL" id="JAPHNL010000058">
    <property type="protein sequence ID" value="MCX3059657.1"/>
    <property type="molecule type" value="Genomic_DNA"/>
</dbReference>
<comment type="caution">
    <text evidence="1">The sequence shown here is derived from an EMBL/GenBank/DDBJ whole genome shotgun (WGS) entry which is preliminary data.</text>
</comment>
<dbReference type="Proteomes" id="UP001163064">
    <property type="component" value="Unassembled WGS sequence"/>
</dbReference>
<dbReference type="RefSeq" id="WP_266597635.1">
    <property type="nucleotide sequence ID" value="NZ_JAPHNL010000058.1"/>
</dbReference>
<gene>
    <name evidence="1" type="ORF">OFY01_07715</name>
</gene>
<accession>A0ABT3TRM7</accession>
<organism evidence="1 2">
    <name type="scientific">Streptomyces beihaiensis</name>
    <dbReference type="NCBI Taxonomy" id="2984495"/>
    <lineage>
        <taxon>Bacteria</taxon>
        <taxon>Bacillati</taxon>
        <taxon>Actinomycetota</taxon>
        <taxon>Actinomycetes</taxon>
        <taxon>Kitasatosporales</taxon>
        <taxon>Streptomycetaceae</taxon>
        <taxon>Streptomyces</taxon>
    </lineage>
</organism>
<keyword evidence="2" id="KW-1185">Reference proteome</keyword>
<evidence type="ECO:0000313" key="1">
    <source>
        <dbReference type="EMBL" id="MCX3059657.1"/>
    </source>
</evidence>
<protein>
    <submittedName>
        <fullName evidence="1">DUF5825 family protein</fullName>
    </submittedName>
</protein>